<reference evidence="14 15" key="1">
    <citation type="submission" date="2018-08" db="EMBL/GenBank/DDBJ databases">
        <title>A genome reference for cultivated species of the human gut microbiota.</title>
        <authorList>
            <person name="Zou Y."/>
            <person name="Xue W."/>
            <person name="Luo G."/>
        </authorList>
    </citation>
    <scope>NUCLEOTIDE SEQUENCE [LARGE SCALE GENOMIC DNA]</scope>
    <source>
        <strain evidence="13 15">AF36-7BH</strain>
        <strain evidence="12 14">AM32-2AC</strain>
        <strain evidence="11 16">AM37-3BH</strain>
    </source>
</reference>
<evidence type="ECO:0000256" key="1">
    <source>
        <dbReference type="ARBA" id="ARBA00004429"/>
    </source>
</evidence>
<evidence type="ECO:0000256" key="8">
    <source>
        <dbReference type="ARBA" id="ARBA00023136"/>
    </source>
</evidence>
<evidence type="ECO:0000259" key="10">
    <source>
        <dbReference type="PROSITE" id="PS51012"/>
    </source>
</evidence>
<evidence type="ECO:0000313" key="15">
    <source>
        <dbReference type="Proteomes" id="UP000285201"/>
    </source>
</evidence>
<dbReference type="Proteomes" id="UP000285201">
    <property type="component" value="Unassembled WGS sequence"/>
</dbReference>
<organism evidence="13 15">
    <name type="scientific">Lachnospira eligens</name>
    <dbReference type="NCBI Taxonomy" id="39485"/>
    <lineage>
        <taxon>Bacteria</taxon>
        <taxon>Bacillati</taxon>
        <taxon>Bacillota</taxon>
        <taxon>Clostridia</taxon>
        <taxon>Lachnospirales</taxon>
        <taxon>Lachnospiraceae</taxon>
        <taxon>Lachnospira</taxon>
    </lineage>
</organism>
<dbReference type="InterPro" id="IPR000412">
    <property type="entry name" value="ABC_2_transport"/>
</dbReference>
<evidence type="ECO:0000256" key="4">
    <source>
        <dbReference type="ARBA" id="ARBA00022475"/>
    </source>
</evidence>
<feature type="transmembrane region" description="Helical" evidence="9">
    <location>
        <begin position="30"/>
        <end position="55"/>
    </location>
</feature>
<feature type="transmembrane region" description="Helical" evidence="9">
    <location>
        <begin position="103"/>
        <end position="129"/>
    </location>
</feature>
<comment type="caution">
    <text evidence="13">The sequence shown here is derived from an EMBL/GenBank/DDBJ whole genome shotgun (WGS) entry which is preliminary data.</text>
</comment>
<evidence type="ECO:0000256" key="3">
    <source>
        <dbReference type="ARBA" id="ARBA00022448"/>
    </source>
</evidence>
<comment type="subcellular location">
    <subcellularLocation>
        <location evidence="1">Cell inner membrane</location>
        <topology evidence="1">Multi-pass membrane protein</topology>
    </subcellularLocation>
    <subcellularLocation>
        <location evidence="9">Cell membrane</location>
        <topology evidence="9">Multi-pass membrane protein</topology>
    </subcellularLocation>
</comment>
<sequence length="263" mass="30382">MKHLKEMYEYREMIFSLVKKDLRGRYKGSMLGFMWTFINPLLQLLVFTLVFSIIMRANYEQYYLFLFVALVPWMFFGSSVQDGSTCIMRESNMVKKIYFPREVIPISTVTSAFINMILTFVVVFIVLIFSGRGINPVALLYLPVVMIVEYILCLGIGLIVSALTVYLRDLQYILGIVVMALQYMTPVMYGVDMVENANVPQILKTIFNLNPMTPIINIYRQILYYKQIPDLSTLLVAIITGVVFVILGAIIFRRLQRGFAEEF</sequence>
<evidence type="ECO:0000313" key="14">
    <source>
        <dbReference type="Proteomes" id="UP000284794"/>
    </source>
</evidence>
<dbReference type="GO" id="GO:0015920">
    <property type="term" value="P:lipopolysaccharide transport"/>
    <property type="evidence" value="ECO:0007669"/>
    <property type="project" value="TreeGrafter"/>
</dbReference>
<evidence type="ECO:0000256" key="6">
    <source>
        <dbReference type="ARBA" id="ARBA00022692"/>
    </source>
</evidence>
<feature type="domain" description="ABC transmembrane type-2" evidence="10">
    <location>
        <begin position="31"/>
        <end position="255"/>
    </location>
</feature>
<dbReference type="RefSeq" id="WP_118009188.1">
    <property type="nucleotide sequence ID" value="NZ_QRKY01000005.1"/>
</dbReference>
<evidence type="ECO:0000256" key="5">
    <source>
        <dbReference type="ARBA" id="ARBA00022519"/>
    </source>
</evidence>
<dbReference type="Proteomes" id="UP000285844">
    <property type="component" value="Unassembled WGS sequence"/>
</dbReference>
<dbReference type="AlphaFoldDB" id="A0A415M9N8"/>
<evidence type="ECO:0000313" key="16">
    <source>
        <dbReference type="Proteomes" id="UP000285844"/>
    </source>
</evidence>
<dbReference type="EMBL" id="QROY01000010">
    <property type="protein sequence ID" value="RHL66524.1"/>
    <property type="molecule type" value="Genomic_DNA"/>
</dbReference>
<feature type="transmembrane region" description="Helical" evidence="9">
    <location>
        <begin position="141"/>
        <end position="165"/>
    </location>
</feature>
<evidence type="ECO:0000313" key="11">
    <source>
        <dbReference type="EMBL" id="RHC14672.1"/>
    </source>
</evidence>
<keyword evidence="6 9" id="KW-0812">Transmembrane</keyword>
<dbReference type="GO" id="GO:0043190">
    <property type="term" value="C:ATP-binding cassette (ABC) transporter complex"/>
    <property type="evidence" value="ECO:0007669"/>
    <property type="project" value="InterPro"/>
</dbReference>
<proteinExistence type="inferred from homology"/>
<dbReference type="GO" id="GO:0140359">
    <property type="term" value="F:ABC-type transporter activity"/>
    <property type="evidence" value="ECO:0007669"/>
    <property type="project" value="InterPro"/>
</dbReference>
<name>A0A415M9N8_9FIRM</name>
<keyword evidence="7 9" id="KW-1133">Transmembrane helix</keyword>
<evidence type="ECO:0000256" key="2">
    <source>
        <dbReference type="ARBA" id="ARBA00007783"/>
    </source>
</evidence>
<keyword evidence="3 9" id="KW-0813">Transport</keyword>
<evidence type="ECO:0000313" key="13">
    <source>
        <dbReference type="EMBL" id="RHL66524.1"/>
    </source>
</evidence>
<feature type="transmembrane region" description="Helical" evidence="9">
    <location>
        <begin position="172"/>
        <end position="191"/>
    </location>
</feature>
<keyword evidence="4 9" id="KW-1003">Cell membrane</keyword>
<dbReference type="EMBL" id="QSHM01000002">
    <property type="protein sequence ID" value="RHC14672.1"/>
    <property type="molecule type" value="Genomic_DNA"/>
</dbReference>
<dbReference type="PANTHER" id="PTHR30413">
    <property type="entry name" value="INNER MEMBRANE TRANSPORT PERMEASE"/>
    <property type="match status" value="1"/>
</dbReference>
<protein>
    <recommendedName>
        <fullName evidence="9">Transport permease protein</fullName>
    </recommendedName>
</protein>
<accession>A0A415M9N8</accession>
<dbReference type="Proteomes" id="UP000284794">
    <property type="component" value="Unassembled WGS sequence"/>
</dbReference>
<dbReference type="InterPro" id="IPR013525">
    <property type="entry name" value="ABC2_TM"/>
</dbReference>
<feature type="transmembrane region" description="Helical" evidence="9">
    <location>
        <begin position="231"/>
        <end position="252"/>
    </location>
</feature>
<dbReference type="PRINTS" id="PR00164">
    <property type="entry name" value="ABC2TRNSPORT"/>
</dbReference>
<comment type="similarity">
    <text evidence="2 9">Belongs to the ABC-2 integral membrane protein family.</text>
</comment>
<evidence type="ECO:0000256" key="9">
    <source>
        <dbReference type="RuleBase" id="RU361157"/>
    </source>
</evidence>
<dbReference type="PROSITE" id="PS51012">
    <property type="entry name" value="ABC_TM2"/>
    <property type="match status" value="1"/>
</dbReference>
<dbReference type="EMBL" id="QSIS01000010">
    <property type="protein sequence ID" value="RHD07999.1"/>
    <property type="molecule type" value="Genomic_DNA"/>
</dbReference>
<evidence type="ECO:0000313" key="12">
    <source>
        <dbReference type="EMBL" id="RHD07999.1"/>
    </source>
</evidence>
<feature type="transmembrane region" description="Helical" evidence="9">
    <location>
        <begin position="61"/>
        <end position="82"/>
    </location>
</feature>
<dbReference type="Pfam" id="PF01061">
    <property type="entry name" value="ABC2_membrane"/>
    <property type="match status" value="1"/>
</dbReference>
<evidence type="ECO:0000256" key="7">
    <source>
        <dbReference type="ARBA" id="ARBA00022989"/>
    </source>
</evidence>
<dbReference type="PANTHER" id="PTHR30413:SF8">
    <property type="entry name" value="TRANSPORT PERMEASE PROTEIN"/>
    <property type="match status" value="1"/>
</dbReference>
<keyword evidence="5" id="KW-0997">Cell inner membrane</keyword>
<gene>
    <name evidence="13" type="ORF">DW007_11450</name>
    <name evidence="12" type="ORF">DW811_08715</name>
    <name evidence="11" type="ORF">DW858_02260</name>
</gene>
<dbReference type="InterPro" id="IPR047817">
    <property type="entry name" value="ABC2_TM_bact-type"/>
</dbReference>
<keyword evidence="8 9" id="KW-0472">Membrane</keyword>